<keyword evidence="7 9" id="KW-1133">Transmembrane helix</keyword>
<comment type="similarity">
    <text evidence="2">Belongs to the UPF0208 family.</text>
</comment>
<evidence type="ECO:0000256" key="9">
    <source>
        <dbReference type="SAM" id="Phobius"/>
    </source>
</evidence>
<evidence type="ECO:0000313" key="10">
    <source>
        <dbReference type="EMBL" id="ASK77755.1"/>
    </source>
</evidence>
<dbReference type="EMBL" id="CP022355">
    <property type="protein sequence ID" value="ASK77755.1"/>
    <property type="molecule type" value="Genomic_DNA"/>
</dbReference>
<dbReference type="GO" id="GO:0005886">
    <property type="term" value="C:plasma membrane"/>
    <property type="evidence" value="ECO:0007669"/>
    <property type="project" value="UniProtKB-SubCell"/>
</dbReference>
<dbReference type="RefSeq" id="WP_089072665.1">
    <property type="nucleotide sequence ID" value="NZ_CBCSAM010000007.1"/>
</dbReference>
<evidence type="ECO:0000256" key="3">
    <source>
        <dbReference type="ARBA" id="ARBA00018831"/>
    </source>
</evidence>
<dbReference type="AlphaFoldDB" id="A0A220VBM8"/>
<organism evidence="10 11">
    <name type="scientific">Paraphotobacterium marinum</name>
    <dbReference type="NCBI Taxonomy" id="1755811"/>
    <lineage>
        <taxon>Bacteria</taxon>
        <taxon>Pseudomonadati</taxon>
        <taxon>Pseudomonadota</taxon>
        <taxon>Gammaproteobacteria</taxon>
        <taxon>Vibrionales</taxon>
        <taxon>Vibrionaceae</taxon>
        <taxon>Paraphotobacterium</taxon>
    </lineage>
</organism>
<keyword evidence="5" id="KW-0997">Cell inner membrane</keyword>
<reference evidence="10 11" key="1">
    <citation type="journal article" date="2016" name="Int. J. Syst. Evol. Microbiol.">
        <title>Paraphotobacterium marinum gen. nov., sp. nov., a member of the family Vibrionaceae, isolated from surface seawater.</title>
        <authorList>
            <person name="Huang Z."/>
            <person name="Dong C."/>
            <person name="Shao Z."/>
        </authorList>
    </citation>
    <scope>NUCLEOTIDE SEQUENCE [LARGE SCALE GENOMIC DNA]</scope>
    <source>
        <strain evidence="10 11">NSCS20N07D</strain>
    </source>
</reference>
<dbReference type="NCBIfam" id="NF002493">
    <property type="entry name" value="PRK01816.1"/>
    <property type="match status" value="1"/>
</dbReference>
<keyword evidence="4" id="KW-1003">Cell membrane</keyword>
<dbReference type="Proteomes" id="UP000242175">
    <property type="component" value="Chromosome large"/>
</dbReference>
<evidence type="ECO:0000256" key="6">
    <source>
        <dbReference type="ARBA" id="ARBA00022692"/>
    </source>
</evidence>
<dbReference type="KEGG" id="pmai:CF386_00965"/>
<keyword evidence="8 9" id="KW-0472">Membrane</keyword>
<evidence type="ECO:0000256" key="2">
    <source>
        <dbReference type="ARBA" id="ARBA00009474"/>
    </source>
</evidence>
<keyword evidence="6 9" id="KW-0812">Transmembrane</keyword>
<accession>A0A220VBM8</accession>
<keyword evidence="11" id="KW-1185">Reference proteome</keyword>
<evidence type="ECO:0000256" key="7">
    <source>
        <dbReference type="ARBA" id="ARBA00022989"/>
    </source>
</evidence>
<feature type="transmembrane region" description="Helical" evidence="9">
    <location>
        <begin position="39"/>
        <end position="58"/>
    </location>
</feature>
<evidence type="ECO:0000256" key="4">
    <source>
        <dbReference type="ARBA" id="ARBA00022475"/>
    </source>
</evidence>
<dbReference type="OrthoDB" id="7066670at2"/>
<evidence type="ECO:0000256" key="8">
    <source>
        <dbReference type="ARBA" id="ARBA00023136"/>
    </source>
</evidence>
<evidence type="ECO:0000256" key="1">
    <source>
        <dbReference type="ARBA" id="ARBA00004429"/>
    </source>
</evidence>
<dbReference type="InterPro" id="IPR007334">
    <property type="entry name" value="UPF0208"/>
</dbReference>
<evidence type="ECO:0000256" key="5">
    <source>
        <dbReference type="ARBA" id="ARBA00022519"/>
    </source>
</evidence>
<comment type="subcellular location">
    <subcellularLocation>
        <location evidence="1">Cell inner membrane</location>
        <topology evidence="1">Multi-pass membrane protein</topology>
    </subcellularLocation>
</comment>
<sequence length="147" mass="16955">MRNFISKLSTGLSYLDKWPLRKELAGIFPDIRVIIATKFALKSMPGVAILSICMAFYFRDDINISVLVLTSIISLLIPCQGLIWLAHRSEKRLPNSLIEWYRDIANKLTQQGYHFSKNNGNLTYKDLGLILKCACQNLDKDMLKRWF</sequence>
<proteinExistence type="inferred from homology"/>
<dbReference type="Pfam" id="PF04217">
    <property type="entry name" value="DUF412"/>
    <property type="match status" value="1"/>
</dbReference>
<evidence type="ECO:0000313" key="11">
    <source>
        <dbReference type="Proteomes" id="UP000242175"/>
    </source>
</evidence>
<protein>
    <recommendedName>
        <fullName evidence="3">UPF0208 membrane protein YfbV</fullName>
    </recommendedName>
</protein>
<name>A0A220VBM8_9GAMM</name>
<feature type="transmembrane region" description="Helical" evidence="9">
    <location>
        <begin position="64"/>
        <end position="86"/>
    </location>
</feature>
<gene>
    <name evidence="10" type="ORF">CF386_00965</name>
</gene>